<dbReference type="FunFam" id="3.90.640.10:FF:000014">
    <property type="entry name" value="Putative actin-related protein 6"/>
    <property type="match status" value="1"/>
</dbReference>
<dbReference type="InterPro" id="IPR002088">
    <property type="entry name" value="Prenyl_trans_a"/>
</dbReference>
<evidence type="ECO:0000256" key="5">
    <source>
        <dbReference type="ARBA" id="ARBA00023212"/>
    </source>
</evidence>
<dbReference type="FunFam" id="2.30.36.70:FF:000003">
    <property type="entry name" value="Actin-related protein 6"/>
    <property type="match status" value="1"/>
</dbReference>
<dbReference type="SUPFAM" id="SSF48439">
    <property type="entry name" value="Protein prenylyltransferase"/>
    <property type="match status" value="1"/>
</dbReference>
<dbReference type="GO" id="GO:0005856">
    <property type="term" value="C:cytoskeleton"/>
    <property type="evidence" value="ECO:0007669"/>
    <property type="project" value="UniProtKB-SubCell"/>
</dbReference>
<name>A0A1B0FKT5_GLOMM</name>
<keyword evidence="10" id="KW-1185">Reference proteome</keyword>
<dbReference type="Gene3D" id="1.25.40.120">
    <property type="entry name" value="Protein prenylyltransferase"/>
    <property type="match status" value="1"/>
</dbReference>
<sequence>MQNNKKSTNTHFSGKLWMEEFFKPVNRNEISFAEIVAVKRREKCKKRRYRTSKPTHTEEVRALLDLQMQALRQYLRQRKSQKEEEGVNKSKIRECDERMKDGRRSNKREKLFKRSERVENGMSELSKGRSKDQPYRSSSRVYKRSPRKSRSRSKSTEELHKRKNTAAVVIDNGAYTAKLGLSCHDDPQIMPNCIMKAKAERRRAFIGSQIDECRDASGLFYILCFQKGYLLNWDIQKTVWDYIFSSEGSGISLEDRNVLVTEPQLNFPSIQEAMVEIIFEEYHCSGIHKSTTADLAAFNYCTDSEETPLQSLNCLVVDVGYSFTHIVPFVCGKKLLKGIRRIDVGGKVLTNHLKELISYRHLNVMDESYVVNQIKEDVCFVSENFANEMLCHTDKTKRDEIIMEYVLPDFTSVKRGYVRKRDVTQNSLVDDSDQQSLRLCNERFTVPELLFHPTDVGIKQVGIPEAVIDALKECPVYTHHELLRNILVIGGSSLFAGFIPRLKAEIRALAADDLEVSIIFPEDPIAYGWSSFEIIPTMLNRNKSPVIHVEHNLGLESWCAKHVYDHAHNILMNIKKSAQQHQRYLQENDVLLKYLNVALLINPDVTTFWHLRRQLVQKTRLKMNRELKFSVLVLSKKPKSSEAFAYRRWLFSFQSAESIDWHLEIGICERCADRNASNYHAWSHRQWILQNAPNLLSSEIIRSEKFIRKHISDYSSYHYRQLVILYAYRNCYYDTNDLYHLSDLKELLAYYLVADIHTPSEILQVMLPGIDNTAVGEDRLNSFLYCCNLAAHDMRLCDDQKNMYGERESFELHRRVCLKFIVEQDVCLLNGHLQGKYSPSASPKRQEFNQEFRQFSYDSHEFLAAVKRSERLLGAKHRKWCSLFLGFQYDEDEPEESF</sequence>
<dbReference type="Proteomes" id="UP000092444">
    <property type="component" value="Unassembled WGS sequence"/>
</dbReference>
<dbReference type="VEuPathDB" id="VectorBase:GMOY004451"/>
<evidence type="ECO:0000256" key="8">
    <source>
        <dbReference type="SAM" id="MobiDB-lite"/>
    </source>
</evidence>
<evidence type="ECO:0000256" key="2">
    <source>
        <dbReference type="ARBA" id="ARBA00004245"/>
    </source>
</evidence>
<evidence type="ECO:0000256" key="3">
    <source>
        <dbReference type="ARBA" id="ARBA00005665"/>
    </source>
</evidence>
<comment type="similarity">
    <text evidence="3">Belongs to the actin family. ARP6 subfamily.</text>
</comment>
<keyword evidence="4" id="KW-0963">Cytoplasm</keyword>
<dbReference type="PANTHER" id="PTHR11937">
    <property type="entry name" value="ACTIN"/>
    <property type="match status" value="1"/>
</dbReference>
<dbReference type="Gene3D" id="3.30.420.40">
    <property type="match status" value="2"/>
</dbReference>
<dbReference type="Pfam" id="PF01239">
    <property type="entry name" value="PPTA"/>
    <property type="match status" value="2"/>
</dbReference>
<feature type="region of interest" description="Disordered" evidence="8">
    <location>
        <begin position="77"/>
        <end position="162"/>
    </location>
</feature>
<keyword evidence="5" id="KW-0206">Cytoskeleton</keyword>
<evidence type="ECO:0000313" key="10">
    <source>
        <dbReference type="Proteomes" id="UP000092444"/>
    </source>
</evidence>
<accession>A0A1B0FKT5</accession>
<dbReference type="InterPro" id="IPR043129">
    <property type="entry name" value="ATPase_NBD"/>
</dbReference>
<organism evidence="9 10">
    <name type="scientific">Glossina morsitans morsitans</name>
    <name type="common">Savannah tsetse fly</name>
    <dbReference type="NCBI Taxonomy" id="37546"/>
    <lineage>
        <taxon>Eukaryota</taxon>
        <taxon>Metazoa</taxon>
        <taxon>Ecdysozoa</taxon>
        <taxon>Arthropoda</taxon>
        <taxon>Hexapoda</taxon>
        <taxon>Insecta</taxon>
        <taxon>Pterygota</taxon>
        <taxon>Neoptera</taxon>
        <taxon>Endopterygota</taxon>
        <taxon>Diptera</taxon>
        <taxon>Brachycera</taxon>
        <taxon>Muscomorpha</taxon>
        <taxon>Hippoboscoidea</taxon>
        <taxon>Glossinidae</taxon>
        <taxon>Glossina</taxon>
    </lineage>
</organism>
<dbReference type="SUPFAM" id="SSF53067">
    <property type="entry name" value="Actin-like ATPase domain"/>
    <property type="match status" value="2"/>
</dbReference>
<dbReference type="EMBL" id="CCAG010022322">
    <property type="status" value="NOT_ANNOTATED_CDS"/>
    <property type="molecule type" value="Genomic_DNA"/>
</dbReference>
<proteinExistence type="inferred from homology"/>
<evidence type="ECO:0000313" key="9">
    <source>
        <dbReference type="EnsemblMetazoa" id="GMOY004451-PA"/>
    </source>
</evidence>
<keyword evidence="6" id="KW-0539">Nucleus</keyword>
<dbReference type="PROSITE" id="PS51147">
    <property type="entry name" value="PFTA"/>
    <property type="match status" value="1"/>
</dbReference>
<dbReference type="SMART" id="SM00268">
    <property type="entry name" value="ACTIN"/>
    <property type="match status" value="1"/>
</dbReference>
<dbReference type="CDD" id="cd10210">
    <property type="entry name" value="ASKHA_NBD_Arp6"/>
    <property type="match status" value="1"/>
</dbReference>
<dbReference type="STRING" id="37546.A0A1B0FKT5"/>
<evidence type="ECO:0000256" key="7">
    <source>
        <dbReference type="ARBA" id="ARBA00074635"/>
    </source>
</evidence>
<comment type="subcellular location">
    <subcellularLocation>
        <location evidence="2">Cytoplasm</location>
        <location evidence="2">Cytoskeleton</location>
    </subcellularLocation>
    <subcellularLocation>
        <location evidence="1">Nucleus</location>
    </subcellularLocation>
</comment>
<evidence type="ECO:0000256" key="4">
    <source>
        <dbReference type="ARBA" id="ARBA00022490"/>
    </source>
</evidence>
<dbReference type="Pfam" id="PF00022">
    <property type="entry name" value="Actin"/>
    <property type="match status" value="1"/>
</dbReference>
<dbReference type="InterPro" id="IPR004000">
    <property type="entry name" value="Actin"/>
</dbReference>
<evidence type="ECO:0000256" key="6">
    <source>
        <dbReference type="ARBA" id="ARBA00023242"/>
    </source>
</evidence>
<evidence type="ECO:0000256" key="1">
    <source>
        <dbReference type="ARBA" id="ARBA00004123"/>
    </source>
</evidence>
<dbReference type="EnsemblMetazoa" id="GMOY004451-RA">
    <property type="protein sequence ID" value="GMOY004451-PA"/>
    <property type="gene ID" value="GMOY004451"/>
</dbReference>
<dbReference type="Gene3D" id="2.30.36.70">
    <property type="entry name" value="Actin, Chain A, domain 2"/>
    <property type="match status" value="1"/>
</dbReference>
<reference evidence="9" key="1">
    <citation type="submission" date="2020-05" db="UniProtKB">
        <authorList>
            <consortium name="EnsemblMetazoa"/>
        </authorList>
    </citation>
    <scope>IDENTIFICATION</scope>
    <source>
        <strain evidence="9">Yale</strain>
    </source>
</reference>
<dbReference type="GO" id="GO:0008318">
    <property type="term" value="F:protein prenyltransferase activity"/>
    <property type="evidence" value="ECO:0007669"/>
    <property type="project" value="InterPro"/>
</dbReference>
<feature type="compositionally biased region" description="Basic and acidic residues" evidence="8">
    <location>
        <begin position="80"/>
        <end position="119"/>
    </location>
</feature>
<dbReference type="Gene3D" id="3.90.640.10">
    <property type="entry name" value="Actin, Chain A, domain 4"/>
    <property type="match status" value="1"/>
</dbReference>
<protein>
    <recommendedName>
        <fullName evidence="7">Actin-related protein 6</fullName>
    </recommendedName>
</protein>
<dbReference type="AlphaFoldDB" id="A0A1B0FKT5"/>
<feature type="compositionally biased region" description="Basic residues" evidence="8">
    <location>
        <begin position="141"/>
        <end position="153"/>
    </location>
</feature>
<dbReference type="GO" id="GO:0005634">
    <property type="term" value="C:nucleus"/>
    <property type="evidence" value="ECO:0007669"/>
    <property type="project" value="UniProtKB-SubCell"/>
</dbReference>